<reference evidence="5" key="1">
    <citation type="submission" date="2017-09" db="EMBL/GenBank/DDBJ databases">
        <title>Metaegenomics of thermophilic ammonia-oxidizing enrichment culture.</title>
        <authorList>
            <person name="Kato S."/>
            <person name="Suzuki K."/>
        </authorList>
    </citation>
    <scope>NUCLEOTIDE SEQUENCE [LARGE SCALE GENOMIC DNA]</scope>
</reference>
<keyword evidence="2" id="KW-1133">Transmembrane helix</keyword>
<dbReference type="AlphaFoldDB" id="A0A2H5XF39"/>
<comment type="caution">
    <text evidence="4">The sequence shown here is derived from an EMBL/GenBank/DDBJ whole genome shotgun (WGS) entry which is preliminary data.</text>
</comment>
<protein>
    <recommendedName>
        <fullName evidence="3">CAAX prenyl protease 2/Lysostaphin resistance protein A-like domain-containing protein</fullName>
    </recommendedName>
</protein>
<evidence type="ECO:0000256" key="2">
    <source>
        <dbReference type="SAM" id="Phobius"/>
    </source>
</evidence>
<dbReference type="Proteomes" id="UP000236173">
    <property type="component" value="Unassembled WGS sequence"/>
</dbReference>
<dbReference type="Pfam" id="PF02517">
    <property type="entry name" value="Rce1-like"/>
    <property type="match status" value="1"/>
</dbReference>
<dbReference type="InterPro" id="IPR003675">
    <property type="entry name" value="Rce1/LyrA-like_dom"/>
</dbReference>
<dbReference type="EMBL" id="BEHT01000038">
    <property type="protein sequence ID" value="GBC99792.1"/>
    <property type="molecule type" value="Genomic_DNA"/>
</dbReference>
<organism evidence="4 5">
    <name type="scientific">Candidatus Fervidibacter japonicus</name>
    <dbReference type="NCBI Taxonomy" id="2035412"/>
    <lineage>
        <taxon>Bacteria</taxon>
        <taxon>Candidatus Fervidibacterota</taxon>
        <taxon>Candidatus Fervidibacter</taxon>
    </lineage>
</organism>
<feature type="region of interest" description="Disordered" evidence="1">
    <location>
        <begin position="290"/>
        <end position="319"/>
    </location>
</feature>
<dbReference type="GO" id="GO:0080120">
    <property type="term" value="P:CAAX-box protein maturation"/>
    <property type="evidence" value="ECO:0007669"/>
    <property type="project" value="UniProtKB-ARBA"/>
</dbReference>
<gene>
    <name evidence="4" type="ORF">HRbin17_02323</name>
</gene>
<dbReference type="InterPro" id="IPR052710">
    <property type="entry name" value="CAAX_protease"/>
</dbReference>
<evidence type="ECO:0000313" key="5">
    <source>
        <dbReference type="Proteomes" id="UP000236173"/>
    </source>
</evidence>
<feature type="transmembrane region" description="Helical" evidence="2">
    <location>
        <begin position="89"/>
        <end position="110"/>
    </location>
</feature>
<keyword evidence="2" id="KW-0472">Membrane</keyword>
<evidence type="ECO:0000313" key="4">
    <source>
        <dbReference type="EMBL" id="GBC99792.1"/>
    </source>
</evidence>
<evidence type="ECO:0000259" key="3">
    <source>
        <dbReference type="Pfam" id="PF02517"/>
    </source>
</evidence>
<evidence type="ECO:0000256" key="1">
    <source>
        <dbReference type="SAM" id="MobiDB-lite"/>
    </source>
</evidence>
<dbReference type="PANTHER" id="PTHR36435:SF1">
    <property type="entry name" value="CAAX AMINO TERMINAL PROTEASE FAMILY PROTEIN"/>
    <property type="match status" value="1"/>
</dbReference>
<feature type="transmembrane region" description="Helical" evidence="2">
    <location>
        <begin position="7"/>
        <end position="35"/>
    </location>
</feature>
<proteinExistence type="predicted"/>
<name>A0A2H5XF39_9BACT</name>
<keyword evidence="2" id="KW-0812">Transmembrane</keyword>
<accession>A0A2H5XF39</accession>
<dbReference type="GO" id="GO:0004175">
    <property type="term" value="F:endopeptidase activity"/>
    <property type="evidence" value="ECO:0007669"/>
    <property type="project" value="UniProtKB-ARBA"/>
</dbReference>
<dbReference type="PANTHER" id="PTHR36435">
    <property type="entry name" value="SLR1288 PROTEIN"/>
    <property type="match status" value="1"/>
</dbReference>
<feature type="domain" description="CAAX prenyl protease 2/Lysostaphin resistance protein A-like" evidence="3">
    <location>
        <begin position="144"/>
        <end position="231"/>
    </location>
</feature>
<feature type="transmembrane region" description="Helical" evidence="2">
    <location>
        <begin position="50"/>
        <end position="68"/>
    </location>
</feature>
<sequence>MVTDRDAWYVLLVSMGLFLLLALGMGAVAVGWIWLQRTTGEPIVLSLDRLLLLNALLSGTVLLAPIVARGYKCGWQWRAVFRWCPVPSNIILLTVLATLTLNLAVSQLMIGLMQSLVDYAPAFQAVTKESRLVQFLELVTHRNQSVPLLILGVMLPALPEELAFRGVIQQGFEHRYSPAVAILLTSIAFAMFHLDPVQSVSVLPTSLFWSWVALRSHSVLPTVIAHACQNGLTLASLLTVGSAEGQTVSTVLTQPPDWRVAAGALLLWIAFTWQLMRRFGTFNRGVSSDGGDNANQVGTANGCDGSGSADLDGISRPAG</sequence>